<name>B0LLU2_LEPMC</name>
<feature type="transmembrane region" description="Helical" evidence="3">
    <location>
        <begin position="474"/>
        <end position="498"/>
    </location>
</feature>
<dbReference type="InterPro" id="IPR033121">
    <property type="entry name" value="PEPTIDASE_A1"/>
</dbReference>
<dbReference type="AlphaFoldDB" id="B0LLU2"/>
<keyword evidence="3" id="KW-0812">Transmembrane</keyword>
<dbReference type="GO" id="GO:0000324">
    <property type="term" value="C:fungal-type vacuole"/>
    <property type="evidence" value="ECO:0007669"/>
    <property type="project" value="TreeGrafter"/>
</dbReference>
<evidence type="ECO:0000313" key="5">
    <source>
        <dbReference type="EMBL" id="ABY83630.1"/>
    </source>
</evidence>
<dbReference type="GO" id="GO:0004190">
    <property type="term" value="F:aspartic-type endopeptidase activity"/>
    <property type="evidence" value="ECO:0007669"/>
    <property type="project" value="InterPro"/>
</dbReference>
<evidence type="ECO:0000256" key="3">
    <source>
        <dbReference type="SAM" id="Phobius"/>
    </source>
</evidence>
<feature type="domain" description="Peptidase A1" evidence="4">
    <location>
        <begin position="82"/>
        <end position="434"/>
    </location>
</feature>
<proteinExistence type="inferred from homology"/>
<protein>
    <submittedName>
        <fullName evidence="5">Hypothetical aspartyl protease-containing protein</fullName>
    </submittedName>
</protein>
<reference evidence="5" key="1">
    <citation type="journal article" date="2008" name="Mol. Plant">
        <title>Mutation of a gene in the fungus Leptosphaeria maculans allows increased frequency of penetration of stomatal apertures of Arabidopsis thaliana.</title>
        <authorList>
            <person name="Elliott C.E."/>
            <person name="Harjono"/>
            <person name="Howlett B.J."/>
        </authorList>
    </citation>
    <scope>NUCLEOTIDE SEQUENCE</scope>
    <source>
        <strain evidence="5">IBCN18</strain>
    </source>
</reference>
<dbReference type="PROSITE" id="PS51257">
    <property type="entry name" value="PROKAR_LIPOPROTEIN"/>
    <property type="match status" value="1"/>
</dbReference>
<dbReference type="InterPro" id="IPR001461">
    <property type="entry name" value="Aspartic_peptidase_A1"/>
</dbReference>
<dbReference type="PROSITE" id="PS51767">
    <property type="entry name" value="PEPTIDASE_A1"/>
    <property type="match status" value="1"/>
</dbReference>
<evidence type="ECO:0000256" key="1">
    <source>
        <dbReference type="ARBA" id="ARBA00007447"/>
    </source>
</evidence>
<dbReference type="PANTHER" id="PTHR47966">
    <property type="entry name" value="BETA-SITE APP-CLEAVING ENZYME, ISOFORM A-RELATED"/>
    <property type="match status" value="1"/>
</dbReference>
<comment type="similarity">
    <text evidence="1">Belongs to the peptidase A1 family.</text>
</comment>
<dbReference type="InterPro" id="IPR021109">
    <property type="entry name" value="Peptidase_aspartic_dom_sf"/>
</dbReference>
<sequence length="688" mass="75451">MRAHCGQHSLCAGARKLVVVVVVVVVVVACTWATTARATEFLPRNISNPPGYSLLPGVTQVPAPIPVVPDEHNWAGMDGAWNTFSLRVGSQQTNTSVLVSTAAKHILLVDAPACAQNAQQDCEDSHGRSFNHSQSTTFQELGDYELGSDGYRGLSGTGHYGLDTVRLGADGLTLNSTTIATMGANSTLSTPAEPWLGYIGLQSQATEFPRSSTRESYITQLFQAMSIPSQSFGYTAGARYRVGKEPALASLTLGGYDAARFADTQTNYALDSEQRPVVGLVGLSSQSPASNGFDLFKANTANVAMVIDSTVAEIWFPIEICKAFEEAFGLTYDETTNLYLVDSILHARLLALNPEITFLITNTNTRDIVDSNAFLLPYAAFDLEAQPPYQNLTEATRYFPIRRGTDQSQWILGRTFLQEAYLKVDWERSVFSVHPRVWDDRPSNISAVVSPRYGRAEDDPPISSSPSYPPLSTAWIVGISFGSAIVCLALAAVAWWFWRWRRRRRQKVAAPAREPQPIARPETPPLNSPRGVPDGGKDVRFHAQAELPGAPNEHIERDPFVDPKPAQAQDFFFELPGDMPVSEADGRQLSEKETMVVRERNVNGVDPCERAGSPVSITASTRLYPAVPLDGVAMSGRMSSSRRSRKNHRVSCSTGASMQDEIELPPYRTMDDESRAADNSRRRFSYES</sequence>
<organism evidence="5">
    <name type="scientific">Leptosphaeria maculans</name>
    <name type="common">Blackleg fungus</name>
    <name type="synonym">Phoma lingam</name>
    <dbReference type="NCBI Taxonomy" id="5022"/>
    <lineage>
        <taxon>Eukaryota</taxon>
        <taxon>Fungi</taxon>
        <taxon>Dikarya</taxon>
        <taxon>Ascomycota</taxon>
        <taxon>Pezizomycotina</taxon>
        <taxon>Dothideomycetes</taxon>
        <taxon>Pleosporomycetidae</taxon>
        <taxon>Pleosporales</taxon>
        <taxon>Pleosporineae</taxon>
        <taxon>Leptosphaeriaceae</taxon>
        <taxon>Plenodomus</taxon>
        <taxon>Plenodomus lingam/Leptosphaeria maculans species complex</taxon>
    </lineage>
</organism>
<dbReference type="Pfam" id="PF00026">
    <property type="entry name" value="Asp"/>
    <property type="match status" value="1"/>
</dbReference>
<dbReference type="SUPFAM" id="SSF50630">
    <property type="entry name" value="Acid proteases"/>
    <property type="match status" value="1"/>
</dbReference>
<feature type="region of interest" description="Disordered" evidence="2">
    <location>
        <begin position="635"/>
        <end position="688"/>
    </location>
</feature>
<keyword evidence="3" id="KW-0472">Membrane</keyword>
<keyword evidence="3" id="KW-1133">Transmembrane helix</keyword>
<accession>B0LLU2</accession>
<dbReference type="EMBL" id="EU266496">
    <property type="protein sequence ID" value="ABY83630.1"/>
    <property type="molecule type" value="Genomic_DNA"/>
</dbReference>
<dbReference type="Gene3D" id="2.40.70.10">
    <property type="entry name" value="Acid Proteases"/>
    <property type="match status" value="2"/>
</dbReference>
<feature type="region of interest" description="Disordered" evidence="2">
    <location>
        <begin position="509"/>
        <end position="538"/>
    </location>
</feature>
<feature type="compositionally biased region" description="Basic residues" evidence="2">
    <location>
        <begin position="640"/>
        <end position="649"/>
    </location>
</feature>
<evidence type="ECO:0000256" key="2">
    <source>
        <dbReference type="SAM" id="MobiDB-lite"/>
    </source>
</evidence>
<evidence type="ECO:0000259" key="4">
    <source>
        <dbReference type="PROSITE" id="PS51767"/>
    </source>
</evidence>
<keyword evidence="5" id="KW-0378">Hydrolase</keyword>
<dbReference type="PANTHER" id="PTHR47966:SF51">
    <property type="entry name" value="BETA-SITE APP-CLEAVING ENZYME, ISOFORM A-RELATED"/>
    <property type="match status" value="1"/>
</dbReference>
<feature type="compositionally biased region" description="Basic and acidic residues" evidence="2">
    <location>
        <begin position="669"/>
        <end position="688"/>
    </location>
</feature>
<dbReference type="GO" id="GO:0006508">
    <property type="term" value="P:proteolysis"/>
    <property type="evidence" value="ECO:0007669"/>
    <property type="project" value="UniProtKB-KW"/>
</dbReference>
<keyword evidence="5" id="KW-0645">Protease</keyword>